<name>A0A176ZHA6_9BRAD</name>
<accession>A0A176ZHA6</accession>
<evidence type="ECO:0000313" key="3">
    <source>
        <dbReference type="Proteomes" id="UP000077173"/>
    </source>
</evidence>
<protein>
    <recommendedName>
        <fullName evidence="1">AB hydrolase-1 domain-containing protein</fullName>
    </recommendedName>
</protein>
<dbReference type="Pfam" id="PF00561">
    <property type="entry name" value="Abhydrolase_1"/>
    <property type="match status" value="1"/>
</dbReference>
<gene>
    <name evidence="2" type="ORF">AXW67_37545</name>
</gene>
<proteinExistence type="predicted"/>
<evidence type="ECO:0000313" key="2">
    <source>
        <dbReference type="EMBL" id="OAF19175.1"/>
    </source>
</evidence>
<comment type="caution">
    <text evidence="2">The sequence shown here is derived from an EMBL/GenBank/DDBJ whole genome shotgun (WGS) entry which is preliminary data.</text>
</comment>
<dbReference type="Gene3D" id="3.40.50.1820">
    <property type="entry name" value="alpha/beta hydrolase"/>
    <property type="match status" value="1"/>
</dbReference>
<evidence type="ECO:0000259" key="1">
    <source>
        <dbReference type="Pfam" id="PF00561"/>
    </source>
</evidence>
<organism evidence="2 3">
    <name type="scientific">Bradyrhizobium neotropicale</name>
    <dbReference type="NCBI Taxonomy" id="1497615"/>
    <lineage>
        <taxon>Bacteria</taxon>
        <taxon>Pseudomonadati</taxon>
        <taxon>Pseudomonadota</taxon>
        <taxon>Alphaproteobacteria</taxon>
        <taxon>Hyphomicrobiales</taxon>
        <taxon>Nitrobacteraceae</taxon>
        <taxon>Bradyrhizobium</taxon>
    </lineage>
</organism>
<dbReference type="AlphaFoldDB" id="A0A176ZHA6"/>
<dbReference type="Proteomes" id="UP000077173">
    <property type="component" value="Unassembled WGS sequence"/>
</dbReference>
<dbReference type="InterPro" id="IPR000073">
    <property type="entry name" value="AB_hydrolase_1"/>
</dbReference>
<reference evidence="2 3" key="1">
    <citation type="submission" date="2016-02" db="EMBL/GenBank/DDBJ databases">
        <title>Draft genome sequence of the strain BR 10247T Bradyrhizobium neotropicale isolated from nodules of Centrolobium paraense.</title>
        <authorList>
            <person name="Simoes-Araujo J.L."/>
            <person name="Barauna A.C."/>
            <person name="Silva K."/>
            <person name="Zilli J.E."/>
        </authorList>
    </citation>
    <scope>NUCLEOTIDE SEQUENCE [LARGE SCALE GENOMIC DNA]</scope>
    <source>
        <strain evidence="2 3">BR 10247</strain>
    </source>
</reference>
<sequence length="220" mass="24995">MLGHGFTDKPNRLITTAEYVNHLKNFMDALKIDKASFLGISLGSWVATKLAANHPDRVDKVTMVSAWGRLVAKPDMDSPFFKEVSRTRLSAAANPTWPLMEKLFEGLIADPAKRLPDVLGIRLKIYSQPDMSQAMANIFNGLDYSWTDGFVTDEEARRVKSPYLIIAAVDHKDIFLECSYEYAKLIPHNRVVELRGASHWAQWEAVEEFNHVNLEFLRSQ</sequence>
<feature type="domain" description="AB hydrolase-1" evidence="1">
    <location>
        <begin position="1"/>
        <end position="205"/>
    </location>
</feature>
<dbReference type="InterPro" id="IPR029058">
    <property type="entry name" value="AB_hydrolase_fold"/>
</dbReference>
<dbReference type="SUPFAM" id="SSF53474">
    <property type="entry name" value="alpha/beta-Hydrolases"/>
    <property type="match status" value="1"/>
</dbReference>
<keyword evidence="3" id="KW-1185">Reference proteome</keyword>
<dbReference type="InterPro" id="IPR050266">
    <property type="entry name" value="AB_hydrolase_sf"/>
</dbReference>
<dbReference type="EMBL" id="LSEF01000026">
    <property type="protein sequence ID" value="OAF19175.1"/>
    <property type="molecule type" value="Genomic_DNA"/>
</dbReference>
<dbReference type="PANTHER" id="PTHR43798">
    <property type="entry name" value="MONOACYLGLYCEROL LIPASE"/>
    <property type="match status" value="1"/>
</dbReference>